<dbReference type="GO" id="GO:0003677">
    <property type="term" value="F:DNA binding"/>
    <property type="evidence" value="ECO:0007669"/>
    <property type="project" value="UniProtKB-KW"/>
</dbReference>
<evidence type="ECO:0000259" key="4">
    <source>
        <dbReference type="PROSITE" id="PS51118"/>
    </source>
</evidence>
<dbReference type="InterPro" id="IPR036388">
    <property type="entry name" value="WH-like_DNA-bd_sf"/>
</dbReference>
<dbReference type="KEGG" id="fai:FAD_1312"/>
<evidence type="ECO:0000313" key="5">
    <source>
        <dbReference type="EMBL" id="ARD85178.1"/>
    </source>
</evidence>
<dbReference type="RefSeq" id="WP_009886413.1">
    <property type="nucleotide sequence ID" value="NZ_CP015363.1"/>
</dbReference>
<dbReference type="InterPro" id="IPR002577">
    <property type="entry name" value="HTH_HxlR"/>
</dbReference>
<evidence type="ECO:0000256" key="2">
    <source>
        <dbReference type="ARBA" id="ARBA00023125"/>
    </source>
</evidence>
<dbReference type="PANTHER" id="PTHR33204:SF37">
    <property type="entry name" value="HTH-TYPE TRANSCRIPTIONAL REGULATOR YODB"/>
    <property type="match status" value="1"/>
</dbReference>
<evidence type="ECO:0000256" key="1">
    <source>
        <dbReference type="ARBA" id="ARBA00023015"/>
    </source>
</evidence>
<evidence type="ECO:0000313" key="6">
    <source>
        <dbReference type="Proteomes" id="UP000192050"/>
    </source>
</evidence>
<dbReference type="EMBL" id="CP015363">
    <property type="protein sequence ID" value="ARD85178.1"/>
    <property type="molecule type" value="Genomic_DNA"/>
</dbReference>
<keyword evidence="3" id="KW-0804">Transcription</keyword>
<gene>
    <name evidence="5" type="ORF">FAD_1312</name>
</gene>
<dbReference type="OrthoDB" id="10490at2157"/>
<dbReference type="STRING" id="74969.FAD_1312"/>
<keyword evidence="2" id="KW-0238">DNA-binding</keyword>
<accession>A0A1V0N4W6</accession>
<keyword evidence="1" id="KW-0805">Transcription regulation</keyword>
<sequence>MKTDDCPLSIALRPLRGKWEPLIIKYLSINGSSGYSEISNSMENITPKALTEALGKLSTEGIIGKNIISSKPVRVMYYLTDKGKAMIDPLDTIESLNKNRKN</sequence>
<dbReference type="PANTHER" id="PTHR33204">
    <property type="entry name" value="TRANSCRIPTIONAL REGULATOR, MARR FAMILY"/>
    <property type="match status" value="1"/>
</dbReference>
<dbReference type="InterPro" id="IPR036390">
    <property type="entry name" value="WH_DNA-bd_sf"/>
</dbReference>
<dbReference type="AlphaFoldDB" id="A0A1V0N4W6"/>
<feature type="domain" description="HTH hxlR-type" evidence="4">
    <location>
        <begin position="6"/>
        <end position="102"/>
    </location>
</feature>
<proteinExistence type="predicted"/>
<dbReference type="GeneID" id="16024538"/>
<dbReference type="Gene3D" id="1.10.10.10">
    <property type="entry name" value="Winged helix-like DNA-binding domain superfamily/Winged helix DNA-binding domain"/>
    <property type="match status" value="1"/>
</dbReference>
<dbReference type="Pfam" id="PF01638">
    <property type="entry name" value="HxlR"/>
    <property type="match status" value="1"/>
</dbReference>
<organism evidence="5 6">
    <name type="scientific">Ferroplasma acidiphilum</name>
    <dbReference type="NCBI Taxonomy" id="74969"/>
    <lineage>
        <taxon>Archaea</taxon>
        <taxon>Methanobacteriati</taxon>
        <taxon>Thermoplasmatota</taxon>
        <taxon>Thermoplasmata</taxon>
        <taxon>Thermoplasmatales</taxon>
        <taxon>Ferroplasmaceae</taxon>
        <taxon>Ferroplasma</taxon>
    </lineage>
</organism>
<evidence type="ECO:0000256" key="3">
    <source>
        <dbReference type="ARBA" id="ARBA00023163"/>
    </source>
</evidence>
<dbReference type="PROSITE" id="PS51118">
    <property type="entry name" value="HTH_HXLR"/>
    <property type="match status" value="1"/>
</dbReference>
<keyword evidence="6" id="KW-1185">Reference proteome</keyword>
<reference evidence="5 6" key="1">
    <citation type="submission" date="2011-10" db="EMBL/GenBank/DDBJ databases">
        <title>Metabolic and evolutionary patterns in the extreme acidophile Ferroplasma acidiphilum.</title>
        <authorList>
            <person name="Golyshina O.V."/>
            <person name="Kozyavkin S.A."/>
            <person name="Tatusov R.L."/>
            <person name="Slesarev A.I."/>
            <person name="Golyshin P.N."/>
        </authorList>
    </citation>
    <scope>NUCLEOTIDE SEQUENCE [LARGE SCALE GENOMIC DNA]</scope>
    <source>
        <strain evidence="6">Y</strain>
    </source>
</reference>
<protein>
    <submittedName>
        <fullName evidence="5">HxlR family transcriptional regulator</fullName>
    </submittedName>
</protein>
<name>A0A1V0N4W6_9ARCH</name>
<dbReference type="Proteomes" id="UP000192050">
    <property type="component" value="Chromosome"/>
</dbReference>
<dbReference type="GeneID" id="31676805"/>
<dbReference type="SUPFAM" id="SSF46785">
    <property type="entry name" value="Winged helix' DNA-binding domain"/>
    <property type="match status" value="1"/>
</dbReference>